<evidence type="ECO:0000313" key="2">
    <source>
        <dbReference type="Proteomes" id="UP000242715"/>
    </source>
</evidence>
<proteinExistence type="predicted"/>
<name>A0A2Z6MA07_TRISU</name>
<gene>
    <name evidence="1" type="ORF">TSUD_106500</name>
</gene>
<dbReference type="AlphaFoldDB" id="A0A2Z6MA07"/>
<organism evidence="1 2">
    <name type="scientific">Trifolium subterraneum</name>
    <name type="common">Subterranean clover</name>
    <dbReference type="NCBI Taxonomy" id="3900"/>
    <lineage>
        <taxon>Eukaryota</taxon>
        <taxon>Viridiplantae</taxon>
        <taxon>Streptophyta</taxon>
        <taxon>Embryophyta</taxon>
        <taxon>Tracheophyta</taxon>
        <taxon>Spermatophyta</taxon>
        <taxon>Magnoliopsida</taxon>
        <taxon>eudicotyledons</taxon>
        <taxon>Gunneridae</taxon>
        <taxon>Pentapetalae</taxon>
        <taxon>rosids</taxon>
        <taxon>fabids</taxon>
        <taxon>Fabales</taxon>
        <taxon>Fabaceae</taxon>
        <taxon>Papilionoideae</taxon>
        <taxon>50 kb inversion clade</taxon>
        <taxon>NPAAA clade</taxon>
        <taxon>Hologalegina</taxon>
        <taxon>IRL clade</taxon>
        <taxon>Trifolieae</taxon>
        <taxon>Trifolium</taxon>
    </lineage>
</organism>
<evidence type="ECO:0000313" key="1">
    <source>
        <dbReference type="EMBL" id="GAU22322.1"/>
    </source>
</evidence>
<reference evidence="2" key="1">
    <citation type="journal article" date="2017" name="Front. Plant Sci.">
        <title>Climate Clever Clovers: New Paradigm to Reduce the Environmental Footprint of Ruminants by Breeding Low Methanogenic Forages Utilizing Haplotype Variation.</title>
        <authorList>
            <person name="Kaur P."/>
            <person name="Appels R."/>
            <person name="Bayer P.E."/>
            <person name="Keeble-Gagnere G."/>
            <person name="Wang J."/>
            <person name="Hirakawa H."/>
            <person name="Shirasawa K."/>
            <person name="Vercoe P."/>
            <person name="Stefanova K."/>
            <person name="Durmic Z."/>
            <person name="Nichols P."/>
            <person name="Revell C."/>
            <person name="Isobe S.N."/>
            <person name="Edwards D."/>
            <person name="Erskine W."/>
        </authorList>
    </citation>
    <scope>NUCLEOTIDE SEQUENCE [LARGE SCALE GENOMIC DNA]</scope>
    <source>
        <strain evidence="2">cv. Daliak</strain>
    </source>
</reference>
<accession>A0A2Z6MA07</accession>
<protein>
    <submittedName>
        <fullName evidence="1">Uncharacterized protein</fullName>
    </submittedName>
</protein>
<dbReference type="Proteomes" id="UP000242715">
    <property type="component" value="Unassembled WGS sequence"/>
</dbReference>
<sequence>MELGGDDDDDEMAVLKRLMSSSSSEGEIGMGVGCGGRIRGARKKIIGRERRREKVRINGVENIEN</sequence>
<keyword evidence="2" id="KW-1185">Reference proteome</keyword>
<dbReference type="EMBL" id="DF973245">
    <property type="protein sequence ID" value="GAU22322.1"/>
    <property type="molecule type" value="Genomic_DNA"/>
</dbReference>